<dbReference type="EMBL" id="MTYJ01000087">
    <property type="protein sequence ID" value="OQV15560.1"/>
    <property type="molecule type" value="Genomic_DNA"/>
</dbReference>
<gene>
    <name evidence="2" type="ORF">BV898_10279</name>
</gene>
<dbReference type="AlphaFoldDB" id="A0A1W0WK18"/>
<comment type="caution">
    <text evidence="2">The sequence shown here is derived from an EMBL/GenBank/DDBJ whole genome shotgun (WGS) entry which is preliminary data.</text>
</comment>
<protein>
    <submittedName>
        <fullName evidence="2">Uncharacterized protein</fullName>
    </submittedName>
</protein>
<reference evidence="3" key="1">
    <citation type="submission" date="2017-01" db="EMBL/GenBank/DDBJ databases">
        <title>Comparative genomics of anhydrobiosis in the tardigrade Hypsibius dujardini.</title>
        <authorList>
            <person name="Yoshida Y."/>
            <person name="Koutsovoulos G."/>
            <person name="Laetsch D."/>
            <person name="Stevens L."/>
            <person name="Kumar S."/>
            <person name="Horikawa D."/>
            <person name="Ishino K."/>
            <person name="Komine S."/>
            <person name="Tomita M."/>
            <person name="Blaxter M."/>
            <person name="Arakawa K."/>
        </authorList>
    </citation>
    <scope>NUCLEOTIDE SEQUENCE [LARGE SCALE GENOMIC DNA]</scope>
    <source>
        <strain evidence="3">Z151</strain>
    </source>
</reference>
<evidence type="ECO:0000313" key="3">
    <source>
        <dbReference type="Proteomes" id="UP000192578"/>
    </source>
</evidence>
<evidence type="ECO:0000313" key="2">
    <source>
        <dbReference type="EMBL" id="OQV15560.1"/>
    </source>
</evidence>
<keyword evidence="3" id="KW-1185">Reference proteome</keyword>
<accession>A0A1W0WK18</accession>
<sequence>MGGRTSGGVNWRSLQCSSSSSRNHENNLATSMLWCVGHHNKTGCPNGMTYVRTRGAVVECRVCGFAEVFEPQQLPRDERHSPPAADPNSTWDHPTHHHPAVELEMSCSTAFTAWAEPLNGLNEPHVDFFPKARARVQCGGGNSRVVRQREREMQPTLFGRTHRERERKGENMNASLKPCVCCAALR</sequence>
<evidence type="ECO:0000256" key="1">
    <source>
        <dbReference type="SAM" id="MobiDB-lite"/>
    </source>
</evidence>
<feature type="region of interest" description="Disordered" evidence="1">
    <location>
        <begin position="74"/>
        <end position="96"/>
    </location>
</feature>
<dbReference type="Proteomes" id="UP000192578">
    <property type="component" value="Unassembled WGS sequence"/>
</dbReference>
<proteinExistence type="predicted"/>
<organism evidence="2 3">
    <name type="scientific">Hypsibius exemplaris</name>
    <name type="common">Freshwater tardigrade</name>
    <dbReference type="NCBI Taxonomy" id="2072580"/>
    <lineage>
        <taxon>Eukaryota</taxon>
        <taxon>Metazoa</taxon>
        <taxon>Ecdysozoa</taxon>
        <taxon>Tardigrada</taxon>
        <taxon>Eutardigrada</taxon>
        <taxon>Parachela</taxon>
        <taxon>Hypsibioidea</taxon>
        <taxon>Hypsibiidae</taxon>
        <taxon>Hypsibius</taxon>
    </lineage>
</organism>
<name>A0A1W0WK18_HYPEX</name>
<feature type="region of interest" description="Disordered" evidence="1">
    <location>
        <begin position="1"/>
        <end position="22"/>
    </location>
</feature>